<dbReference type="GO" id="GO:0019867">
    <property type="term" value="C:outer membrane"/>
    <property type="evidence" value="ECO:0007669"/>
    <property type="project" value="InterPro"/>
</dbReference>
<dbReference type="Proteomes" id="UP000245728">
    <property type="component" value="Chromosome"/>
</dbReference>
<dbReference type="SUPFAM" id="SSF56925">
    <property type="entry name" value="OMPA-like"/>
    <property type="match status" value="1"/>
</dbReference>
<dbReference type="PANTHER" id="PTHR36920:SF1">
    <property type="entry name" value="OUTER MEMBRANE PROTEIN W"/>
    <property type="match status" value="1"/>
</dbReference>
<sequence length="211" mass="22398">MKKQLTAALLLGSLSFASQAQSSDWTLRVHGAHISPNDDSSQVLGNDGVGVDSASGLAFSISKAINRDWSVELQAALPFSHDINGTGAIDGLPIGDTKHLPPTLNALYHLNDVWHLGLGVNYTLFFDEQTSDALTNALGADSTALKLDDSVGLAAKVGFDYPLTENWSLSGGVYYMDIDTDADVLVNGEVATTVDVEIDPWVALFGISTKF</sequence>
<feature type="chain" id="PRO_5015448044" evidence="1">
    <location>
        <begin position="21"/>
        <end position="211"/>
    </location>
</feature>
<dbReference type="OrthoDB" id="9807574at2"/>
<dbReference type="RefSeq" id="WP_109338754.1">
    <property type="nucleotide sequence ID" value="NZ_CP029347.1"/>
</dbReference>
<feature type="signal peptide" evidence="1">
    <location>
        <begin position="1"/>
        <end position="20"/>
    </location>
</feature>
<evidence type="ECO:0000313" key="3">
    <source>
        <dbReference type="Proteomes" id="UP000245728"/>
    </source>
</evidence>
<dbReference type="PANTHER" id="PTHR36920">
    <property type="match status" value="1"/>
</dbReference>
<dbReference type="Pfam" id="PF03922">
    <property type="entry name" value="OmpW"/>
    <property type="match status" value="1"/>
</dbReference>
<accession>A0A2S2E0B5</accession>
<keyword evidence="3" id="KW-1185">Reference proteome</keyword>
<reference evidence="2 3" key="1">
    <citation type="submission" date="2018-05" db="EMBL/GenBank/DDBJ databases">
        <title>Salinimonas sp. HMF8227 Genome sequencing and assembly.</title>
        <authorList>
            <person name="Kang H."/>
            <person name="Kang J."/>
            <person name="Cha I."/>
            <person name="Kim H."/>
            <person name="Joh K."/>
        </authorList>
    </citation>
    <scope>NUCLEOTIDE SEQUENCE [LARGE SCALE GENOMIC DNA]</scope>
    <source>
        <strain evidence="2 3">HMF8227</strain>
    </source>
</reference>
<dbReference type="KEGG" id="salh:HMF8227_00588"/>
<evidence type="ECO:0000256" key="1">
    <source>
        <dbReference type="SAM" id="SignalP"/>
    </source>
</evidence>
<organism evidence="2 3">
    <name type="scientific">Saliniradius amylolyticus</name>
    <dbReference type="NCBI Taxonomy" id="2183582"/>
    <lineage>
        <taxon>Bacteria</taxon>
        <taxon>Pseudomonadati</taxon>
        <taxon>Pseudomonadota</taxon>
        <taxon>Gammaproteobacteria</taxon>
        <taxon>Alteromonadales</taxon>
        <taxon>Alteromonadaceae</taxon>
        <taxon>Saliniradius</taxon>
    </lineage>
</organism>
<keyword evidence="1" id="KW-0732">Signal</keyword>
<proteinExistence type="predicted"/>
<dbReference type="InterPro" id="IPR005618">
    <property type="entry name" value="OMPW"/>
</dbReference>
<dbReference type="GO" id="GO:0055085">
    <property type="term" value="P:transmembrane transport"/>
    <property type="evidence" value="ECO:0007669"/>
    <property type="project" value="TreeGrafter"/>
</dbReference>
<evidence type="ECO:0000313" key="2">
    <source>
        <dbReference type="EMBL" id="AWL11084.1"/>
    </source>
</evidence>
<dbReference type="EMBL" id="CP029347">
    <property type="protein sequence ID" value="AWL11084.1"/>
    <property type="molecule type" value="Genomic_DNA"/>
</dbReference>
<name>A0A2S2E0B5_9ALTE</name>
<dbReference type="Gene3D" id="2.40.160.20">
    <property type="match status" value="1"/>
</dbReference>
<dbReference type="InterPro" id="IPR011250">
    <property type="entry name" value="OMP/PagP_B-barrel"/>
</dbReference>
<protein>
    <submittedName>
        <fullName evidence="2">Outer membrane protein</fullName>
    </submittedName>
</protein>
<gene>
    <name evidence="2" type="ORF">HMF8227_00588</name>
</gene>
<dbReference type="AlphaFoldDB" id="A0A2S2E0B5"/>